<proteinExistence type="predicted"/>
<keyword evidence="5" id="KW-1185">Reference proteome</keyword>
<dbReference type="Pfam" id="PF14510">
    <property type="entry name" value="ABC_trans_N"/>
    <property type="match status" value="1"/>
</dbReference>
<sequence>MEYELKDISIPANNDISVSQGREQYDALSNELELESHQYNVSPSDLEANNHWETDEDFKLRKYFENSQRMAMENGGKPKKMGVSIRNLTVKGKGADASVIPDVSSPIYWFASLFKPSSWKKSNGTTFDILHDVNAYAQDGKMLLVLGRPGAGCSTFLRVISNQRGSYVSVNGEVTYGGISAKEWKRYRGEAIYTPEEDTHHPTLTLKETLLFALKCKTPGNRLPDEKKRSFRDKIYNLLVNMFGIVRQADTLVGNEYIRGLSGGEKKRLTITEAMVSSASITCWDCSTRGLDAASALDYAKSLRIMSD</sequence>
<dbReference type="SUPFAM" id="SSF52540">
    <property type="entry name" value="P-loop containing nucleoside triphosphate hydrolases"/>
    <property type="match status" value="1"/>
</dbReference>
<dbReference type="GO" id="GO:0005524">
    <property type="term" value="F:ATP binding"/>
    <property type="evidence" value="ECO:0007669"/>
    <property type="project" value="InterPro"/>
</dbReference>
<reference evidence="4" key="1">
    <citation type="submission" date="2020-01" db="EMBL/GenBank/DDBJ databases">
        <title>Development of genomics and gene disruption for Polysphondylium violaceum indicates a role for the polyketide synthase stlB in stalk morphogenesis.</title>
        <authorList>
            <person name="Narita B."/>
            <person name="Kawabe Y."/>
            <person name="Kin K."/>
            <person name="Saito T."/>
            <person name="Gibbs R."/>
            <person name="Kuspa A."/>
            <person name="Muzny D."/>
            <person name="Queller D."/>
            <person name="Richards S."/>
            <person name="Strassman J."/>
            <person name="Sucgang R."/>
            <person name="Worley K."/>
            <person name="Schaap P."/>
        </authorList>
    </citation>
    <scope>NUCLEOTIDE SEQUENCE</scope>
    <source>
        <strain evidence="4">QSvi11</strain>
    </source>
</reference>
<keyword evidence="1" id="KW-0813">Transport</keyword>
<evidence type="ECO:0008006" key="6">
    <source>
        <dbReference type="Google" id="ProtNLM"/>
    </source>
</evidence>
<feature type="non-terminal residue" evidence="4">
    <location>
        <position position="1"/>
    </location>
</feature>
<evidence type="ECO:0000259" key="3">
    <source>
        <dbReference type="Pfam" id="PF14510"/>
    </source>
</evidence>
<dbReference type="InterPro" id="IPR029481">
    <property type="entry name" value="ABC_trans_N"/>
</dbReference>
<evidence type="ECO:0000259" key="2">
    <source>
        <dbReference type="Pfam" id="PF00005"/>
    </source>
</evidence>
<dbReference type="GO" id="GO:0016887">
    <property type="term" value="F:ATP hydrolysis activity"/>
    <property type="evidence" value="ECO:0007669"/>
    <property type="project" value="InterPro"/>
</dbReference>
<gene>
    <name evidence="4" type="ORF">CYY_003024</name>
</gene>
<evidence type="ECO:0000313" key="4">
    <source>
        <dbReference type="EMBL" id="KAF2075651.1"/>
    </source>
</evidence>
<protein>
    <recommendedName>
        <fullName evidence="6">ABC transporter G family protein</fullName>
    </recommendedName>
</protein>
<accession>A0A8J4PXL5</accession>
<evidence type="ECO:0000313" key="5">
    <source>
        <dbReference type="Proteomes" id="UP000695562"/>
    </source>
</evidence>
<dbReference type="Pfam" id="PF00005">
    <property type="entry name" value="ABC_tran"/>
    <property type="match status" value="1"/>
</dbReference>
<dbReference type="PANTHER" id="PTHR19241">
    <property type="entry name" value="ATP-BINDING CASSETTE TRANSPORTER"/>
    <property type="match status" value="1"/>
</dbReference>
<organism evidence="4 5">
    <name type="scientific">Polysphondylium violaceum</name>
    <dbReference type="NCBI Taxonomy" id="133409"/>
    <lineage>
        <taxon>Eukaryota</taxon>
        <taxon>Amoebozoa</taxon>
        <taxon>Evosea</taxon>
        <taxon>Eumycetozoa</taxon>
        <taxon>Dictyostelia</taxon>
        <taxon>Dictyosteliales</taxon>
        <taxon>Dictyosteliaceae</taxon>
        <taxon>Polysphondylium</taxon>
    </lineage>
</organism>
<feature type="domain" description="Pleiotropic ABC efflux transporter N-terminal" evidence="3">
    <location>
        <begin position="51"/>
        <end position="105"/>
    </location>
</feature>
<dbReference type="Proteomes" id="UP000695562">
    <property type="component" value="Unassembled WGS sequence"/>
</dbReference>
<name>A0A8J4PXL5_9MYCE</name>
<evidence type="ECO:0000256" key="1">
    <source>
        <dbReference type="ARBA" id="ARBA00022448"/>
    </source>
</evidence>
<dbReference type="AlphaFoldDB" id="A0A8J4PXL5"/>
<dbReference type="OrthoDB" id="245989at2759"/>
<comment type="caution">
    <text evidence="4">The sequence shown here is derived from an EMBL/GenBank/DDBJ whole genome shotgun (WGS) entry which is preliminary data.</text>
</comment>
<feature type="domain" description="ABC transporter" evidence="2">
    <location>
        <begin position="130"/>
        <end position="285"/>
    </location>
</feature>
<dbReference type="InterPro" id="IPR003439">
    <property type="entry name" value="ABC_transporter-like_ATP-bd"/>
</dbReference>
<dbReference type="InterPro" id="IPR027417">
    <property type="entry name" value="P-loop_NTPase"/>
</dbReference>
<dbReference type="EMBL" id="AJWJ01000090">
    <property type="protein sequence ID" value="KAF2075651.1"/>
    <property type="molecule type" value="Genomic_DNA"/>
</dbReference>
<dbReference type="Gene3D" id="3.40.50.300">
    <property type="entry name" value="P-loop containing nucleotide triphosphate hydrolases"/>
    <property type="match status" value="1"/>
</dbReference>